<evidence type="ECO:0000313" key="2">
    <source>
        <dbReference type="EMBL" id="AAR87123.1"/>
    </source>
</evidence>
<feature type="region of interest" description="Disordered" evidence="1">
    <location>
        <begin position="31"/>
        <end position="57"/>
    </location>
</feature>
<keyword evidence="2" id="KW-0614">Plasmid</keyword>
<name>Q6TFD6_CAETA</name>
<protein>
    <submittedName>
        <fullName evidence="2">Uncharacterized protein</fullName>
    </submittedName>
</protein>
<geneLocation type="plasmid" evidence="2">
    <name>pKAP298</name>
</geneLocation>
<proteinExistence type="predicted"/>
<dbReference type="RefSeq" id="WP_011178474.1">
    <property type="nucleotide sequence ID" value="NC_005915.1"/>
</dbReference>
<accession>Q6TFD6</accession>
<sequence length="155" mass="17967">MKLDLIFGFLFAIHLMGCKDHNEAKIIQFGLPSEQSDKENQDNNIAQPREDNKKNQQNSQSSIYCSLLTQEECKQCLNAIRYYNYYNQNFNFMNCLFPKIENRHSDLIINMEEARLGLKYQSGSCAVPLNAEFASSEALQYILKDKKCQTVDHKP</sequence>
<dbReference type="EMBL" id="AY422720">
    <property type="protein sequence ID" value="AAR87123.1"/>
    <property type="molecule type" value="Genomic_DNA"/>
</dbReference>
<dbReference type="AlphaFoldDB" id="Q6TFD6"/>
<evidence type="ECO:0000256" key="1">
    <source>
        <dbReference type="SAM" id="MobiDB-lite"/>
    </source>
</evidence>
<reference evidence="2" key="1">
    <citation type="journal article" date="2005" name="J. Mol. Evol.">
        <title>Sequence, transcription activity, and evolutionary origin of the R-body coding plasmid pKAP298 from the intracellular parasitic bacterium Caedibacter taeniospiralis.</title>
        <authorList>
            <person name="Jeblick J."/>
            <person name="Kusch J."/>
        </authorList>
    </citation>
    <scope>NUCLEOTIDE SEQUENCE</scope>
    <source>
        <plasmid evidence="2">pKAP298</plasmid>
    </source>
</reference>
<organism evidence="2">
    <name type="scientific">Caedibacter taeniospiralis</name>
    <dbReference type="NCBI Taxonomy" id="28907"/>
    <lineage>
        <taxon>Bacteria</taxon>
        <taxon>Pseudomonadati</taxon>
        <taxon>Pseudomonadota</taxon>
        <taxon>Gammaproteobacteria</taxon>
        <taxon>Thiotrichales</taxon>
        <taxon>Fastidiosibacteraceae</taxon>
        <taxon>Caedibacter</taxon>
    </lineage>
</organism>